<feature type="domain" description="Cadherin" evidence="10">
    <location>
        <begin position="81"/>
        <end position="154"/>
    </location>
</feature>
<dbReference type="GO" id="GO:0005886">
    <property type="term" value="C:plasma membrane"/>
    <property type="evidence" value="ECO:0007669"/>
    <property type="project" value="InterPro"/>
</dbReference>
<dbReference type="PRINTS" id="PR00205">
    <property type="entry name" value="CADHERIN"/>
</dbReference>
<evidence type="ECO:0000256" key="9">
    <source>
        <dbReference type="SAM" id="SignalP"/>
    </source>
</evidence>
<sequence>MFLLASITLLILRSTTVLSQSKACGTESTIVVKFPESLSSQATPFSVDFIQTLLNGQPALVDVNFDPTDRFTTQFYPFNDYFTISYNAIVQAMQIRMIKGIDRDGTTSSTEDDVNILQYQLVCYPDVSSVASNSAMFRVLKIQIVDVNDNAPVFVNAPYSISVHELTPVGMTVFRGISATDLDEGPNKQIFYSLGTSQFNFNGTAYFNLPSEQEGILALLNAIDFESMYRVTRDASLTYFNLTITARDNASPPSAQKSTQTSIKILITDGDDQGPEFVYPSCIQNKLSTSNSCVRAKYSASITSGNGSLINPLDLMPEPRDVTNSTAKVKILMQDRDNLNSSLICRIIRTEPPGYESYFITTSALYRSNTKQYRCDIEKSGGRILYRSNISSIELIIEAQEQSPNARTEYASVLVSVLPSNLNPPVITYNSNTGYIFENSSVGARVYTDAAASTTLLKLAFTDPDTSSSDPPVQLTTTVSAGQPFAVTQEGYIVLNSSVLDYETTTKYVLTVTVTKATSPWYSATVTVTVNVLNVNDNSPVILVPYNYSVTVTAGNYTTAPRVIVTVQATDIDFGPPQFKLNRVIPANATSKFSVSQNGSLSVTGSLSPGDVFAVYVAASDLGKPVRSTEAFVVVSVPITCQKSPRKYLIYINEEETINATVYVPLEGQPLPLP</sequence>
<evidence type="ECO:0000256" key="2">
    <source>
        <dbReference type="ARBA" id="ARBA00022692"/>
    </source>
</evidence>
<keyword evidence="3" id="KW-0677">Repeat</keyword>
<evidence type="ECO:0000256" key="6">
    <source>
        <dbReference type="ARBA" id="ARBA00023136"/>
    </source>
</evidence>
<feature type="domain" description="Cadherin" evidence="10">
    <location>
        <begin position="428"/>
        <end position="542"/>
    </location>
</feature>
<dbReference type="Proteomes" id="UP001233172">
    <property type="component" value="Unassembled WGS sequence"/>
</dbReference>
<keyword evidence="9" id="KW-0732">Signal</keyword>
<dbReference type="PANTHER" id="PTHR24028">
    <property type="entry name" value="CADHERIN-87A"/>
    <property type="match status" value="1"/>
</dbReference>
<dbReference type="GO" id="GO:0007156">
    <property type="term" value="P:homophilic cell adhesion via plasma membrane adhesion molecules"/>
    <property type="evidence" value="ECO:0007669"/>
    <property type="project" value="InterPro"/>
</dbReference>
<feature type="chain" id="PRO_5042292947" evidence="9">
    <location>
        <begin position="20"/>
        <end position="674"/>
    </location>
</feature>
<dbReference type="PROSITE" id="PS00232">
    <property type="entry name" value="CADHERIN_1"/>
    <property type="match status" value="1"/>
</dbReference>
<evidence type="ECO:0000256" key="3">
    <source>
        <dbReference type="ARBA" id="ARBA00022737"/>
    </source>
</evidence>
<organism evidence="11 12">
    <name type="scientific">Biomphalaria pfeifferi</name>
    <name type="common">Bloodfluke planorb</name>
    <name type="synonym">Freshwater snail</name>
    <dbReference type="NCBI Taxonomy" id="112525"/>
    <lineage>
        <taxon>Eukaryota</taxon>
        <taxon>Metazoa</taxon>
        <taxon>Spiralia</taxon>
        <taxon>Lophotrochozoa</taxon>
        <taxon>Mollusca</taxon>
        <taxon>Gastropoda</taxon>
        <taxon>Heterobranchia</taxon>
        <taxon>Euthyneura</taxon>
        <taxon>Panpulmonata</taxon>
        <taxon>Hygrophila</taxon>
        <taxon>Lymnaeoidea</taxon>
        <taxon>Planorbidae</taxon>
        <taxon>Biomphalaria</taxon>
    </lineage>
</organism>
<dbReference type="AlphaFoldDB" id="A0AAD8AXF4"/>
<evidence type="ECO:0000313" key="11">
    <source>
        <dbReference type="EMBL" id="KAK0044201.1"/>
    </source>
</evidence>
<dbReference type="InterPro" id="IPR002126">
    <property type="entry name" value="Cadherin-like_dom"/>
</dbReference>
<evidence type="ECO:0000313" key="12">
    <source>
        <dbReference type="Proteomes" id="UP001233172"/>
    </source>
</evidence>
<dbReference type="GO" id="GO:0005509">
    <property type="term" value="F:calcium ion binding"/>
    <property type="evidence" value="ECO:0007669"/>
    <property type="project" value="UniProtKB-UniRule"/>
</dbReference>
<keyword evidence="5" id="KW-1133">Transmembrane helix</keyword>
<evidence type="ECO:0000259" key="10">
    <source>
        <dbReference type="PROSITE" id="PS50268"/>
    </source>
</evidence>
<gene>
    <name evidence="11" type="ORF">Bpfe_026335</name>
</gene>
<evidence type="ECO:0000256" key="4">
    <source>
        <dbReference type="ARBA" id="ARBA00022837"/>
    </source>
</evidence>
<reference evidence="11" key="1">
    <citation type="journal article" date="2023" name="PLoS Negl. Trop. Dis.">
        <title>A genome sequence for Biomphalaria pfeifferi, the major vector snail for the human-infecting parasite Schistosoma mansoni.</title>
        <authorList>
            <person name="Bu L."/>
            <person name="Lu L."/>
            <person name="Laidemitt M.R."/>
            <person name="Zhang S.M."/>
            <person name="Mutuku M."/>
            <person name="Mkoji G."/>
            <person name="Steinauer M."/>
            <person name="Loker E.S."/>
        </authorList>
    </citation>
    <scope>NUCLEOTIDE SEQUENCE</scope>
    <source>
        <strain evidence="11">KasaAsao</strain>
    </source>
</reference>
<reference evidence="11" key="2">
    <citation type="submission" date="2023-04" db="EMBL/GenBank/DDBJ databases">
        <authorList>
            <person name="Bu L."/>
            <person name="Lu L."/>
            <person name="Laidemitt M.R."/>
            <person name="Zhang S.M."/>
            <person name="Mutuku M."/>
            <person name="Mkoji G."/>
            <person name="Steinauer M."/>
            <person name="Loker E.S."/>
        </authorList>
    </citation>
    <scope>NUCLEOTIDE SEQUENCE</scope>
    <source>
        <strain evidence="11">KasaAsao</strain>
        <tissue evidence="11">Whole Snail</tissue>
    </source>
</reference>
<keyword evidence="4 8" id="KW-0106">Calcium</keyword>
<protein>
    <submittedName>
        <fullName evidence="11">Cadherin-89D</fullName>
    </submittedName>
</protein>
<dbReference type="InterPro" id="IPR020894">
    <property type="entry name" value="Cadherin_CS"/>
</dbReference>
<name>A0AAD8AXF4_BIOPF</name>
<accession>A0AAD8AXF4</accession>
<comment type="caution">
    <text evidence="11">The sequence shown here is derived from an EMBL/GenBank/DDBJ whole genome shotgun (WGS) entry which is preliminary data.</text>
</comment>
<keyword evidence="12" id="KW-1185">Reference proteome</keyword>
<feature type="signal peptide" evidence="9">
    <location>
        <begin position="1"/>
        <end position="19"/>
    </location>
</feature>
<dbReference type="CDD" id="cd11304">
    <property type="entry name" value="Cadherin_repeat"/>
    <property type="match status" value="2"/>
</dbReference>
<keyword evidence="7" id="KW-0325">Glycoprotein</keyword>
<dbReference type="Pfam" id="PF00028">
    <property type="entry name" value="Cadherin"/>
    <property type="match status" value="2"/>
</dbReference>
<dbReference type="PANTHER" id="PTHR24028:SF328">
    <property type="entry name" value="CADHERIN-3"/>
    <property type="match status" value="1"/>
</dbReference>
<keyword evidence="6" id="KW-0472">Membrane</keyword>
<evidence type="ECO:0000256" key="1">
    <source>
        <dbReference type="ARBA" id="ARBA00004167"/>
    </source>
</evidence>
<feature type="domain" description="Cadherin" evidence="10">
    <location>
        <begin position="155"/>
        <end position="277"/>
    </location>
</feature>
<dbReference type="EMBL" id="JASAOG010000202">
    <property type="protein sequence ID" value="KAK0044201.1"/>
    <property type="molecule type" value="Genomic_DNA"/>
</dbReference>
<dbReference type="SMART" id="SM00112">
    <property type="entry name" value="CA"/>
    <property type="match status" value="4"/>
</dbReference>
<evidence type="ECO:0000256" key="8">
    <source>
        <dbReference type="PROSITE-ProRule" id="PRU00043"/>
    </source>
</evidence>
<dbReference type="PROSITE" id="PS50268">
    <property type="entry name" value="CADHERIN_2"/>
    <property type="match status" value="3"/>
</dbReference>
<dbReference type="Gene3D" id="2.60.40.60">
    <property type="entry name" value="Cadherins"/>
    <property type="match status" value="3"/>
</dbReference>
<dbReference type="SUPFAM" id="SSF49313">
    <property type="entry name" value="Cadherin-like"/>
    <property type="match status" value="3"/>
</dbReference>
<evidence type="ECO:0000256" key="7">
    <source>
        <dbReference type="ARBA" id="ARBA00023180"/>
    </source>
</evidence>
<keyword evidence="2" id="KW-0812">Transmembrane</keyword>
<proteinExistence type="predicted"/>
<dbReference type="InterPro" id="IPR050174">
    <property type="entry name" value="Protocadherin/Cadherin-CA"/>
</dbReference>
<evidence type="ECO:0000256" key="5">
    <source>
        <dbReference type="ARBA" id="ARBA00022989"/>
    </source>
</evidence>
<dbReference type="InterPro" id="IPR015919">
    <property type="entry name" value="Cadherin-like_sf"/>
</dbReference>
<comment type="subcellular location">
    <subcellularLocation>
        <location evidence="1">Membrane</location>
        <topology evidence="1">Single-pass membrane protein</topology>
    </subcellularLocation>
</comment>